<comment type="caution">
    <text evidence="1">The sequence shown here is derived from an EMBL/GenBank/DDBJ whole genome shotgun (WGS) entry which is preliminary data.</text>
</comment>
<evidence type="ECO:0000313" key="1">
    <source>
        <dbReference type="EMBL" id="MBA4543579.1"/>
    </source>
</evidence>
<organism evidence="1 2">
    <name type="scientific">Thermoactinomyces daqus</name>
    <dbReference type="NCBI Taxonomy" id="1329516"/>
    <lineage>
        <taxon>Bacteria</taxon>
        <taxon>Bacillati</taxon>
        <taxon>Bacillota</taxon>
        <taxon>Bacilli</taxon>
        <taxon>Bacillales</taxon>
        <taxon>Thermoactinomycetaceae</taxon>
        <taxon>Thermoactinomyces</taxon>
    </lineage>
</organism>
<name>A0A7W1XBK6_9BACL</name>
<gene>
    <name evidence="1" type="ORF">H1164_11815</name>
</gene>
<keyword evidence="2" id="KW-1185">Reference proteome</keyword>
<evidence type="ECO:0000313" key="2">
    <source>
        <dbReference type="Proteomes" id="UP000530514"/>
    </source>
</evidence>
<dbReference type="AlphaFoldDB" id="A0A7W1XBK6"/>
<dbReference type="RefSeq" id="WP_160173874.1">
    <property type="nucleotide sequence ID" value="NZ_JACEIP010000018.1"/>
</dbReference>
<reference evidence="1 2" key="1">
    <citation type="submission" date="2020-07" db="EMBL/GenBank/DDBJ databases">
        <authorList>
            <person name="Feng H."/>
        </authorList>
    </citation>
    <scope>NUCLEOTIDE SEQUENCE [LARGE SCALE GENOMIC DNA]</scope>
    <source>
        <strain evidence="2">s-11</strain>
    </source>
</reference>
<dbReference type="EMBL" id="JACEIP010000018">
    <property type="protein sequence ID" value="MBA4543579.1"/>
    <property type="molecule type" value="Genomic_DNA"/>
</dbReference>
<protein>
    <submittedName>
        <fullName evidence="1">Uncharacterized protein</fullName>
    </submittedName>
</protein>
<accession>A0A7W1XBK6</accession>
<sequence>MKKSGDEEECCFPVGYHTFTENKAKSESTLASKNLNGMLGSGFGLCENIVWVSSF</sequence>
<proteinExistence type="predicted"/>
<dbReference type="Proteomes" id="UP000530514">
    <property type="component" value="Unassembled WGS sequence"/>
</dbReference>